<organism evidence="2 3">
    <name type="scientific">Portunus trituberculatus</name>
    <name type="common">Swimming crab</name>
    <name type="synonym">Neptunus trituberculatus</name>
    <dbReference type="NCBI Taxonomy" id="210409"/>
    <lineage>
        <taxon>Eukaryota</taxon>
        <taxon>Metazoa</taxon>
        <taxon>Ecdysozoa</taxon>
        <taxon>Arthropoda</taxon>
        <taxon>Crustacea</taxon>
        <taxon>Multicrustacea</taxon>
        <taxon>Malacostraca</taxon>
        <taxon>Eumalacostraca</taxon>
        <taxon>Eucarida</taxon>
        <taxon>Decapoda</taxon>
        <taxon>Pleocyemata</taxon>
        <taxon>Brachyura</taxon>
        <taxon>Eubrachyura</taxon>
        <taxon>Portunoidea</taxon>
        <taxon>Portunidae</taxon>
        <taxon>Portuninae</taxon>
        <taxon>Portunus</taxon>
    </lineage>
</organism>
<comment type="caution">
    <text evidence="2">The sequence shown here is derived from an EMBL/GenBank/DDBJ whole genome shotgun (WGS) entry which is preliminary data.</text>
</comment>
<evidence type="ECO:0000256" key="1">
    <source>
        <dbReference type="SAM" id="MobiDB-lite"/>
    </source>
</evidence>
<dbReference type="AlphaFoldDB" id="A0A5B7DU49"/>
<name>A0A5B7DU49_PORTR</name>
<dbReference type="Proteomes" id="UP000324222">
    <property type="component" value="Unassembled WGS sequence"/>
</dbReference>
<dbReference type="EMBL" id="VSRR010001333">
    <property type="protein sequence ID" value="MPC24476.1"/>
    <property type="molecule type" value="Genomic_DNA"/>
</dbReference>
<gene>
    <name evidence="2" type="ORF">E2C01_017557</name>
</gene>
<accession>A0A5B7DU49</accession>
<protein>
    <submittedName>
        <fullName evidence="2">Uncharacterized protein</fullName>
    </submittedName>
</protein>
<reference evidence="2 3" key="1">
    <citation type="submission" date="2019-05" db="EMBL/GenBank/DDBJ databases">
        <title>Another draft genome of Portunus trituberculatus and its Hox gene families provides insights of decapod evolution.</title>
        <authorList>
            <person name="Jeong J.-H."/>
            <person name="Song I."/>
            <person name="Kim S."/>
            <person name="Choi T."/>
            <person name="Kim D."/>
            <person name="Ryu S."/>
            <person name="Kim W."/>
        </authorList>
    </citation>
    <scope>NUCLEOTIDE SEQUENCE [LARGE SCALE GENOMIC DNA]</scope>
    <source>
        <tissue evidence="2">Muscle</tissue>
    </source>
</reference>
<evidence type="ECO:0000313" key="2">
    <source>
        <dbReference type="EMBL" id="MPC24476.1"/>
    </source>
</evidence>
<evidence type="ECO:0000313" key="3">
    <source>
        <dbReference type="Proteomes" id="UP000324222"/>
    </source>
</evidence>
<feature type="compositionally biased region" description="Basic and acidic residues" evidence="1">
    <location>
        <begin position="19"/>
        <end position="29"/>
    </location>
</feature>
<feature type="region of interest" description="Disordered" evidence="1">
    <location>
        <begin position="1"/>
        <end position="69"/>
    </location>
</feature>
<sequence length="69" mass="7403">MMLVVGGAAGVGDNQHLLQDPRRHCHEPPCHTPRSATHAGTPADLGVRDLSGGQKFPSYTRDSLEKISQ</sequence>
<keyword evidence="3" id="KW-1185">Reference proteome</keyword>
<proteinExistence type="predicted"/>